<evidence type="ECO:0000313" key="2">
    <source>
        <dbReference type="EMBL" id="MBO8482183.1"/>
    </source>
</evidence>
<reference evidence="2" key="2">
    <citation type="journal article" date="2021" name="PeerJ">
        <title>Extensive microbial diversity within the chicken gut microbiome revealed by metagenomics and culture.</title>
        <authorList>
            <person name="Gilroy R."/>
            <person name="Ravi A."/>
            <person name="Getino M."/>
            <person name="Pursley I."/>
            <person name="Horton D.L."/>
            <person name="Alikhan N.F."/>
            <person name="Baker D."/>
            <person name="Gharbi K."/>
            <person name="Hall N."/>
            <person name="Watson M."/>
            <person name="Adriaenssens E.M."/>
            <person name="Foster-Nyarko E."/>
            <person name="Jarju S."/>
            <person name="Secka A."/>
            <person name="Antonio M."/>
            <person name="Oren A."/>
            <person name="Chaudhuri R.R."/>
            <person name="La Ragione R."/>
            <person name="Hildebrand F."/>
            <person name="Pallen M.J."/>
        </authorList>
    </citation>
    <scope>NUCLEOTIDE SEQUENCE</scope>
    <source>
        <strain evidence="2">B3-2255</strain>
    </source>
</reference>
<feature type="transmembrane region" description="Helical" evidence="1">
    <location>
        <begin position="16"/>
        <end position="36"/>
    </location>
</feature>
<keyword evidence="1" id="KW-0812">Transmembrane</keyword>
<evidence type="ECO:0008006" key="4">
    <source>
        <dbReference type="Google" id="ProtNLM"/>
    </source>
</evidence>
<comment type="caution">
    <text evidence="2">The sequence shown here is derived from an EMBL/GenBank/DDBJ whole genome shotgun (WGS) entry which is preliminary data.</text>
</comment>
<organism evidence="2 3">
    <name type="scientific">Candidatus Merdivivens faecigallinarum</name>
    <dbReference type="NCBI Taxonomy" id="2840871"/>
    <lineage>
        <taxon>Bacteria</taxon>
        <taxon>Pseudomonadati</taxon>
        <taxon>Bacteroidota</taxon>
        <taxon>Bacteroidia</taxon>
        <taxon>Bacteroidales</taxon>
        <taxon>Muribaculaceae</taxon>
        <taxon>Muribaculaceae incertae sedis</taxon>
        <taxon>Candidatus Merdivivens</taxon>
    </lineage>
</organism>
<protein>
    <recommendedName>
        <fullName evidence="4">Major facilitator superfamily (MFS) profile domain-containing protein</fullName>
    </recommendedName>
</protein>
<gene>
    <name evidence="2" type="ORF">IAC87_06525</name>
</gene>
<keyword evidence="1" id="KW-1133">Transmembrane helix</keyword>
<sequence length="68" mass="7301">MAMTDNTKRGLANNTYLIGLDSGMALGPIVGGFLYGHVPAEFFYPCLMITAVLSTTVYIMGKRKLGVV</sequence>
<dbReference type="SUPFAM" id="SSF103473">
    <property type="entry name" value="MFS general substrate transporter"/>
    <property type="match status" value="1"/>
</dbReference>
<accession>A0A9D9J0Y5</accession>
<dbReference type="EMBL" id="JADILY010000139">
    <property type="protein sequence ID" value="MBO8482183.1"/>
    <property type="molecule type" value="Genomic_DNA"/>
</dbReference>
<keyword evidence="1" id="KW-0472">Membrane</keyword>
<dbReference type="InterPro" id="IPR036259">
    <property type="entry name" value="MFS_trans_sf"/>
</dbReference>
<evidence type="ECO:0000313" key="3">
    <source>
        <dbReference type="Proteomes" id="UP000823772"/>
    </source>
</evidence>
<dbReference type="AlphaFoldDB" id="A0A9D9J0Y5"/>
<dbReference type="Proteomes" id="UP000823772">
    <property type="component" value="Unassembled WGS sequence"/>
</dbReference>
<name>A0A9D9J0Y5_9BACT</name>
<reference evidence="2" key="1">
    <citation type="submission" date="2020-10" db="EMBL/GenBank/DDBJ databases">
        <authorList>
            <person name="Gilroy R."/>
        </authorList>
    </citation>
    <scope>NUCLEOTIDE SEQUENCE</scope>
    <source>
        <strain evidence="2">B3-2255</strain>
    </source>
</reference>
<evidence type="ECO:0000256" key="1">
    <source>
        <dbReference type="SAM" id="Phobius"/>
    </source>
</evidence>
<feature type="transmembrane region" description="Helical" evidence="1">
    <location>
        <begin position="42"/>
        <end position="61"/>
    </location>
</feature>
<proteinExistence type="predicted"/>